<dbReference type="STRING" id="1428644.BIV57_16275"/>
<dbReference type="GO" id="GO:0005829">
    <property type="term" value="C:cytosol"/>
    <property type="evidence" value="ECO:0007669"/>
    <property type="project" value="TreeGrafter"/>
</dbReference>
<dbReference type="Proteomes" id="UP000243342">
    <property type="component" value="Unassembled WGS sequence"/>
</dbReference>
<accession>A0A1J7BSK6</accession>
<dbReference type="RefSeq" id="WP_071657621.1">
    <property type="nucleotide sequence ID" value="NZ_MLCF01000094.1"/>
</dbReference>
<feature type="domain" description="NADP-dependent oxidoreductase" evidence="1">
    <location>
        <begin position="1"/>
        <end position="302"/>
    </location>
</feature>
<proteinExistence type="predicted"/>
<dbReference type="AlphaFoldDB" id="A0A1J7BSK6"/>
<dbReference type="GO" id="GO:0016491">
    <property type="term" value="F:oxidoreductase activity"/>
    <property type="evidence" value="ECO:0007669"/>
    <property type="project" value="InterPro"/>
</dbReference>
<dbReference type="InterPro" id="IPR036812">
    <property type="entry name" value="NAD(P)_OxRdtase_dom_sf"/>
</dbReference>
<evidence type="ECO:0000259" key="1">
    <source>
        <dbReference type="Pfam" id="PF00248"/>
    </source>
</evidence>
<comment type="caution">
    <text evidence="2">The sequence shown here is derived from an EMBL/GenBank/DDBJ whole genome shotgun (WGS) entry which is preliminary data.</text>
</comment>
<dbReference type="PANTHER" id="PTHR42686">
    <property type="entry name" value="GH17980P-RELATED"/>
    <property type="match status" value="1"/>
</dbReference>
<dbReference type="OrthoDB" id="9768851at2"/>
<gene>
    <name evidence="2" type="ORF">BIV57_16275</name>
</gene>
<dbReference type="Pfam" id="PF00248">
    <property type="entry name" value="Aldo_ket_red"/>
    <property type="match status" value="1"/>
</dbReference>
<dbReference type="Gene3D" id="3.20.20.100">
    <property type="entry name" value="NADP-dependent oxidoreductase domain"/>
    <property type="match status" value="1"/>
</dbReference>
<sequence>MGTAPLGNLYTEVPDEQARAALDTAWKLGVRYFDTAPHYGLGLAERRLGGALAEHTEGAVVSTKVGRLLEPWPAGADVPPDDLADGFAVPATARRVFDYSRDGVRRSVEESLRRLGRDRIDLALVHDPDDHMDEALATAFPALAELRDEGVVGAIGTGMNDAAKLARLVEGADIDAVLCAGRYTLLEQGALDALLPACERRGTSVVIGGVYNSGLLASPEPPADATYNYAAAPPELLERARRIAAVCAAHGVTLPQAAVQFVQGHPAVAAVLVGVRSAAEAEAAADAFAARVPAALWAQLREQGLIREDAPPPGPEQE</sequence>
<dbReference type="InterPro" id="IPR023210">
    <property type="entry name" value="NADP_OxRdtase_dom"/>
</dbReference>
<evidence type="ECO:0000313" key="3">
    <source>
        <dbReference type="Proteomes" id="UP000243342"/>
    </source>
</evidence>
<dbReference type="SUPFAM" id="SSF51430">
    <property type="entry name" value="NAD(P)-linked oxidoreductase"/>
    <property type="match status" value="1"/>
</dbReference>
<protein>
    <submittedName>
        <fullName evidence="2">Aldo/keto reductase</fullName>
    </submittedName>
</protein>
<keyword evidence="3" id="KW-1185">Reference proteome</keyword>
<dbReference type="EMBL" id="MLCF01000094">
    <property type="protein sequence ID" value="OIV36441.1"/>
    <property type="molecule type" value="Genomic_DNA"/>
</dbReference>
<name>A0A1J7BSK6_9ACTN</name>
<organism evidence="2 3">
    <name type="scientific">Mangrovactinospora gilvigrisea</name>
    <dbReference type="NCBI Taxonomy" id="1428644"/>
    <lineage>
        <taxon>Bacteria</taxon>
        <taxon>Bacillati</taxon>
        <taxon>Actinomycetota</taxon>
        <taxon>Actinomycetes</taxon>
        <taxon>Kitasatosporales</taxon>
        <taxon>Streptomycetaceae</taxon>
        <taxon>Mangrovactinospora</taxon>
    </lineage>
</organism>
<reference evidence="2 3" key="1">
    <citation type="submission" date="2016-10" db="EMBL/GenBank/DDBJ databases">
        <title>Genome sequence of Streptomyces gilvigriseus MUSC 26.</title>
        <authorList>
            <person name="Lee L.-H."/>
            <person name="Ser H.-L."/>
        </authorList>
    </citation>
    <scope>NUCLEOTIDE SEQUENCE [LARGE SCALE GENOMIC DNA]</scope>
    <source>
        <strain evidence="2 3">MUSC 26</strain>
    </source>
</reference>
<evidence type="ECO:0000313" key="2">
    <source>
        <dbReference type="EMBL" id="OIV36441.1"/>
    </source>
</evidence>
<dbReference type="PANTHER" id="PTHR42686:SF1">
    <property type="entry name" value="GH17980P-RELATED"/>
    <property type="match status" value="1"/>
</dbReference>
<dbReference type="InterPro" id="IPR020471">
    <property type="entry name" value="AKR"/>
</dbReference>
<dbReference type="CDD" id="cd19152">
    <property type="entry name" value="AKR_AKR15A"/>
    <property type="match status" value="1"/>
</dbReference>